<dbReference type="EMBL" id="BAAAJX010000011">
    <property type="protein sequence ID" value="GAA1493995.1"/>
    <property type="molecule type" value="Genomic_DNA"/>
</dbReference>
<gene>
    <name evidence="1" type="ORF">GCM10009627_23410</name>
</gene>
<name>A0ABN1ZG43_9MICO</name>
<comment type="caution">
    <text evidence="1">The sequence shown here is derived from an EMBL/GenBank/DDBJ whole genome shotgun (WGS) entry which is preliminary data.</text>
</comment>
<dbReference type="RefSeq" id="WP_204607199.1">
    <property type="nucleotide sequence ID" value="NZ_JAFBBT010000001.1"/>
</dbReference>
<protein>
    <recommendedName>
        <fullName evidence="3">HEPN domain-containing protein</fullName>
    </recommendedName>
</protein>
<keyword evidence="2" id="KW-1185">Reference proteome</keyword>
<evidence type="ECO:0000313" key="1">
    <source>
        <dbReference type="EMBL" id="GAA1493995.1"/>
    </source>
</evidence>
<reference evidence="1 2" key="1">
    <citation type="journal article" date="2019" name="Int. J. Syst. Evol. Microbiol.">
        <title>The Global Catalogue of Microorganisms (GCM) 10K type strain sequencing project: providing services to taxonomists for standard genome sequencing and annotation.</title>
        <authorList>
            <consortium name="The Broad Institute Genomics Platform"/>
            <consortium name="The Broad Institute Genome Sequencing Center for Infectious Disease"/>
            <person name="Wu L."/>
            <person name="Ma J."/>
        </authorList>
    </citation>
    <scope>NUCLEOTIDE SEQUENCE [LARGE SCALE GENOMIC DNA]</scope>
    <source>
        <strain evidence="1 2">JCM 12140</strain>
    </source>
</reference>
<proteinExistence type="predicted"/>
<evidence type="ECO:0000313" key="2">
    <source>
        <dbReference type="Proteomes" id="UP001501742"/>
    </source>
</evidence>
<organism evidence="1 2">
    <name type="scientific">Curtobacterium herbarum</name>
    <dbReference type="NCBI Taxonomy" id="150122"/>
    <lineage>
        <taxon>Bacteria</taxon>
        <taxon>Bacillati</taxon>
        <taxon>Actinomycetota</taxon>
        <taxon>Actinomycetes</taxon>
        <taxon>Micrococcales</taxon>
        <taxon>Microbacteriaceae</taxon>
        <taxon>Curtobacterium</taxon>
    </lineage>
</organism>
<accession>A0ABN1ZG43</accession>
<evidence type="ECO:0008006" key="3">
    <source>
        <dbReference type="Google" id="ProtNLM"/>
    </source>
</evidence>
<dbReference type="Proteomes" id="UP001501742">
    <property type="component" value="Unassembled WGS sequence"/>
</dbReference>
<sequence length="129" mass="14101">MDASAVRMRRDEAEAYYEVAVLCAGSPSHADWKAAGSNAVLGGIAAADAICGAVLGQHHVGDDHAQARRLLDVACSPDRQPGNHLKRLTDEKTNFQYSSSRVTREQTNRLVLALERLVVTMRQKTDTIR</sequence>